<name>A0A6S7J0F2_PARCT</name>
<accession>A0A6S7J0F2</accession>
<gene>
    <name evidence="1" type="ORF">PACLA_8A076789</name>
</gene>
<evidence type="ECO:0000313" key="1">
    <source>
        <dbReference type="EMBL" id="CAB4023788.1"/>
    </source>
</evidence>
<proteinExistence type="predicted"/>
<comment type="caution">
    <text evidence="1">The sequence shown here is derived from an EMBL/GenBank/DDBJ whole genome shotgun (WGS) entry which is preliminary data.</text>
</comment>
<reference evidence="1" key="1">
    <citation type="submission" date="2020-04" db="EMBL/GenBank/DDBJ databases">
        <authorList>
            <person name="Alioto T."/>
            <person name="Alioto T."/>
            <person name="Gomez Garrido J."/>
        </authorList>
    </citation>
    <scope>NUCLEOTIDE SEQUENCE</scope>
    <source>
        <strain evidence="1">A484AB</strain>
    </source>
</reference>
<dbReference type="AlphaFoldDB" id="A0A6S7J0F2"/>
<dbReference type="EMBL" id="CACRXK020012682">
    <property type="protein sequence ID" value="CAB4023788.1"/>
    <property type="molecule type" value="Genomic_DNA"/>
</dbReference>
<dbReference type="Proteomes" id="UP001152795">
    <property type="component" value="Unassembled WGS sequence"/>
</dbReference>
<keyword evidence="2" id="KW-1185">Reference proteome</keyword>
<evidence type="ECO:0000313" key="2">
    <source>
        <dbReference type="Proteomes" id="UP001152795"/>
    </source>
</evidence>
<sequence length="279" mass="30982">MADGTFETSSVSWCSSNTDLIISWNYALGNLSFKGKIGDILETLLAHISTTTVTATLSDSKFPDPVLSTEDKSSHVAQTTLEAGGKGIDSDSIEPNHEPVIPVSDSSTVYDSLPLDQLHEFIDVSYQKTLAYELSLAPSIDSPTPFKPQPVKSSTLNPVQEQFNIFKENIESKKRFGKIWKAYNCCPIPKVKPCTETENVRPIAITSIFSKIQESYAMEWMLDDANENINDRQFGGLLGSSPVLALLEMFHMWFAALEKPNTVNYSHSIPRFLKSIRAH</sequence>
<organism evidence="1 2">
    <name type="scientific">Paramuricea clavata</name>
    <name type="common">Red gorgonian</name>
    <name type="synonym">Violescent sea-whip</name>
    <dbReference type="NCBI Taxonomy" id="317549"/>
    <lineage>
        <taxon>Eukaryota</taxon>
        <taxon>Metazoa</taxon>
        <taxon>Cnidaria</taxon>
        <taxon>Anthozoa</taxon>
        <taxon>Octocorallia</taxon>
        <taxon>Malacalcyonacea</taxon>
        <taxon>Plexauridae</taxon>
        <taxon>Paramuricea</taxon>
    </lineage>
</organism>
<protein>
    <submittedName>
        <fullName evidence="1">Uncharacterized protein</fullName>
    </submittedName>
</protein>